<dbReference type="AlphaFoldDB" id="A0A0C1VAA0"/>
<reference evidence="1" key="3">
    <citation type="submission" date="2020-02" db="EMBL/GenBank/DDBJ databases">
        <authorList>
            <person name="Sarangi A.N."/>
            <person name="Ghosh S."/>
            <person name="Mukherjee M."/>
            <person name="Tripathy S."/>
        </authorList>
    </citation>
    <scope>NUCLEOTIDE SEQUENCE</scope>
    <source>
        <strain evidence="1">BDU141951</strain>
    </source>
</reference>
<dbReference type="EMBL" id="JTHE02000003">
    <property type="protein sequence ID" value="NEV69671.1"/>
    <property type="molecule type" value="Genomic_DNA"/>
</dbReference>
<reference evidence="1" key="1">
    <citation type="submission" date="2014-11" db="EMBL/GenBank/DDBJ databases">
        <authorList>
            <person name="Malar M.C."/>
            <person name="Sen D."/>
            <person name="Tripathy S."/>
        </authorList>
    </citation>
    <scope>NUCLEOTIDE SEQUENCE</scope>
    <source>
        <strain evidence="1">BDU141951</strain>
    </source>
</reference>
<protein>
    <submittedName>
        <fullName evidence="1">Uncharacterized protein</fullName>
    </submittedName>
</protein>
<sequence>MFDVVKSTVKSLMLEDQILEKAYQLYLKSPSTELPSISLKRLADQTGESSLKCRNAIVEANRMGHFPNCELHP</sequence>
<comment type="caution">
    <text evidence="1">The sequence shown here is derived from an EMBL/GenBank/DDBJ whole genome shotgun (WGS) entry which is preliminary data.</text>
</comment>
<proteinExistence type="predicted"/>
<name>A0A0C1VAA0_9CYAN</name>
<organism evidence="1">
    <name type="scientific">Lyngbya confervoides BDU141951</name>
    <dbReference type="NCBI Taxonomy" id="1574623"/>
    <lineage>
        <taxon>Bacteria</taxon>
        <taxon>Bacillati</taxon>
        <taxon>Cyanobacteriota</taxon>
        <taxon>Cyanophyceae</taxon>
        <taxon>Oscillatoriophycideae</taxon>
        <taxon>Oscillatoriales</taxon>
        <taxon>Microcoleaceae</taxon>
        <taxon>Lyngbya</taxon>
    </lineage>
</organism>
<reference evidence="1" key="2">
    <citation type="journal article" date="2015" name="Genome Announc.">
        <title>Draft Genome Sequence of Filamentous Marine Cyanobacterium Lyngbya confervoides Strain BDU141951.</title>
        <authorList>
            <person name="Chandrababunaidu M.M."/>
            <person name="Sen D."/>
            <person name="Tripathy S."/>
        </authorList>
    </citation>
    <scope>NUCLEOTIDE SEQUENCE</scope>
    <source>
        <strain evidence="1">BDU141951</strain>
    </source>
</reference>
<gene>
    <name evidence="1" type="ORF">QQ91_021475</name>
</gene>
<evidence type="ECO:0000313" key="1">
    <source>
        <dbReference type="EMBL" id="NEV69671.1"/>
    </source>
</evidence>
<accession>A0A0C1VAA0</accession>